<keyword evidence="2 5" id="KW-0812">Transmembrane</keyword>
<accession>A0A1H9ZNZ2</accession>
<evidence type="ECO:0000256" key="3">
    <source>
        <dbReference type="ARBA" id="ARBA00022989"/>
    </source>
</evidence>
<dbReference type="Proteomes" id="UP000242642">
    <property type="component" value="Unassembled WGS sequence"/>
</dbReference>
<keyword evidence="8" id="KW-1185">Reference proteome</keyword>
<dbReference type="Pfam" id="PF04357">
    <property type="entry name" value="TamB"/>
    <property type="match status" value="1"/>
</dbReference>
<feature type="domain" description="Translocation and assembly module TamB C-terminal" evidence="6">
    <location>
        <begin position="981"/>
        <end position="1315"/>
    </location>
</feature>
<reference evidence="8" key="1">
    <citation type="submission" date="2016-10" db="EMBL/GenBank/DDBJ databases">
        <authorList>
            <person name="Varghese N."/>
            <person name="Submissions S."/>
        </authorList>
    </citation>
    <scope>NUCLEOTIDE SEQUENCE [LARGE SCALE GENOMIC DNA]</scope>
    <source>
        <strain evidence="8">DSM 18579</strain>
    </source>
</reference>
<sequence>MRIVKIILLYLLFPIFLLVSGLIYFITTETGIRTIANVIPKLIPIVSIEGVRGNWENLEITQLRVMPQGVSVVVDDIALSINPSCLRSLNLCINQLTTSSVDVSVDTNALPETDPTPLQPIKLPLEIYLDKLDLKNLSIRIDDVQMNLESLNGNAIWRDTLSVKELSLSQMIVNLPKKLIDDTLEKNEVTYAADTNIPIEDQITQIQEFLNSPLLAELPSVLIPIDLDIQKFNLNQLKLIQASQTTQVENFSLNMATQGEKVIINELKTGMSFCNYEINTQALCLFAHINGNGHIDMKNKWPILFSLQVNSLKDDGLFALQGVNVNDTSLELSLSGNVNDEINTVFHIKRLDEMLIAADANLNISVVPLEFNIMVDSENLAWPMHDLLSIDQDKLQFNNLEESEHITDAQMIKEKQYIPKNTYSVSKFKLIAKGSSDEFSLDLSSGISLPELNTSQINLNIKGNPKIIEIDNFSIMQQADNAELPLSAELLKLEGKLNLDKGLSWDVTLDSNNISYLDKVKDLNTMVSGNLSIIGSLNSKFWDIVINDIDLDGSINGHTLSLAGSFSGNSNHIWEVEKLVANLGDNTFSLSGLLANEVNLDLTVNAPKLQGILPELSGSIVGNSTVRGSLSQPDVFADMEIRQFRFGDISVKNATLKSTIETDQIISGDLSLDGSGINVSNASFTTLALKINGDEKNHSITLNAAGKPISSVIKIDGSFNRDTLIWQASISHSNFTTSEGPINLEQPFKVQLSPDLINVAQHCWVHEAGRLCLLEPFELKEESRLLLGLDKVNLTFLNRYLGEGTQLNGGVKGQLDLLIFPNRNIRGELTLDGEAVNVQQFTDNAWLKAEFETFRLKSNIENDEIVFDWLFALKNNGSLNGVLSINDITGARSLTGKMGINQLNLNLLQPLFGQNEVISGAINSQLNFSGNIDKPLVNGEFNLDDLKVVSYRIPFDIIDSNLNILFTGQQSVMTGEIITPDGAISLNGQANWQNTANWQTVLNASSTKLKVTVPPMAEIELQPNITFEANKNKMLLTGNVDIPWGRIVVDALPEAVVEVSSDQVFLDTNMQPIEQSTNSLPIEANLMINLGNDIQLNAFGLIANLTGHLNVIQSEQGTSIFGEVTTPTGRFRAYGQDLILRKGVITFAGTADRPRLNVEAIRNPQNIENDVVAGVRVSGYADDPRIELFSIPAMAQEEILSYILRGQGLDVAGADSGLMTSMLIGLGTAQSGQLIGTIGETFGVKNLTLDTQGTGDSSQVVVSGDIFPGLQVRYGVGIFDSLATITLRYQLMPRLYLEAVSGLDQAIDLLYQFEFN</sequence>
<keyword evidence="3 5" id="KW-1133">Transmembrane helix</keyword>
<name>A0A1H9ZNZ2_9GAMM</name>
<comment type="subcellular location">
    <subcellularLocation>
        <location evidence="1">Membrane</location>
        <topology evidence="1">Single-pass membrane protein</topology>
    </subcellularLocation>
</comment>
<evidence type="ECO:0000313" key="7">
    <source>
        <dbReference type="EMBL" id="SES83355.1"/>
    </source>
</evidence>
<dbReference type="PANTHER" id="PTHR36985">
    <property type="entry name" value="TRANSLOCATION AND ASSEMBLY MODULE SUBUNIT TAMB"/>
    <property type="match status" value="1"/>
</dbReference>
<dbReference type="GO" id="GO:0097347">
    <property type="term" value="C:TAM protein secretion complex"/>
    <property type="evidence" value="ECO:0007669"/>
    <property type="project" value="TreeGrafter"/>
</dbReference>
<evidence type="ECO:0000256" key="1">
    <source>
        <dbReference type="ARBA" id="ARBA00004167"/>
    </source>
</evidence>
<evidence type="ECO:0000259" key="6">
    <source>
        <dbReference type="Pfam" id="PF04357"/>
    </source>
</evidence>
<evidence type="ECO:0000256" key="2">
    <source>
        <dbReference type="ARBA" id="ARBA00022692"/>
    </source>
</evidence>
<dbReference type="RefSeq" id="WP_093317760.1">
    <property type="nucleotide sequence ID" value="NZ_FOHV01000004.1"/>
</dbReference>
<evidence type="ECO:0000256" key="5">
    <source>
        <dbReference type="SAM" id="Phobius"/>
    </source>
</evidence>
<dbReference type="InterPro" id="IPR007452">
    <property type="entry name" value="TamB_C"/>
</dbReference>
<dbReference type="EMBL" id="FOHV01000004">
    <property type="protein sequence ID" value="SES83355.1"/>
    <property type="molecule type" value="Genomic_DNA"/>
</dbReference>
<evidence type="ECO:0000313" key="8">
    <source>
        <dbReference type="Proteomes" id="UP000242642"/>
    </source>
</evidence>
<dbReference type="GO" id="GO:0005886">
    <property type="term" value="C:plasma membrane"/>
    <property type="evidence" value="ECO:0007669"/>
    <property type="project" value="InterPro"/>
</dbReference>
<evidence type="ECO:0000256" key="4">
    <source>
        <dbReference type="ARBA" id="ARBA00023136"/>
    </source>
</evidence>
<dbReference type="GO" id="GO:0009306">
    <property type="term" value="P:protein secretion"/>
    <property type="evidence" value="ECO:0007669"/>
    <property type="project" value="InterPro"/>
</dbReference>
<dbReference type="STRING" id="1123402.SAMN02583745_00628"/>
<dbReference type="PANTHER" id="PTHR36985:SF1">
    <property type="entry name" value="TRANSLOCATION AND ASSEMBLY MODULE SUBUNIT TAMB"/>
    <property type="match status" value="1"/>
</dbReference>
<organism evidence="7 8">
    <name type="scientific">Thorsellia anophelis DSM 18579</name>
    <dbReference type="NCBI Taxonomy" id="1123402"/>
    <lineage>
        <taxon>Bacteria</taxon>
        <taxon>Pseudomonadati</taxon>
        <taxon>Pseudomonadota</taxon>
        <taxon>Gammaproteobacteria</taxon>
        <taxon>Enterobacterales</taxon>
        <taxon>Thorselliaceae</taxon>
        <taxon>Thorsellia</taxon>
    </lineage>
</organism>
<feature type="transmembrane region" description="Helical" evidence="5">
    <location>
        <begin position="7"/>
        <end position="26"/>
    </location>
</feature>
<gene>
    <name evidence="7" type="ORF">SAMN02583745_00628</name>
</gene>
<keyword evidence="4 5" id="KW-0472">Membrane</keyword>
<dbReference type="OrthoDB" id="5555605at2"/>
<proteinExistence type="predicted"/>
<protein>
    <submittedName>
        <fullName evidence="7">Autotransporter secretion inner membrane protein TamB</fullName>
    </submittedName>
</protein>